<dbReference type="PROSITE" id="PS51186">
    <property type="entry name" value="GNAT"/>
    <property type="match status" value="1"/>
</dbReference>
<dbReference type="InterPro" id="IPR051016">
    <property type="entry name" value="Diverse_Substrate_AcTransf"/>
</dbReference>
<name>A0A2Z6TCP7_9LACO</name>
<dbReference type="GO" id="GO:0008080">
    <property type="term" value="F:N-acetyltransferase activity"/>
    <property type="evidence" value="ECO:0007669"/>
    <property type="project" value="TreeGrafter"/>
</dbReference>
<evidence type="ECO:0000256" key="2">
    <source>
        <dbReference type="ARBA" id="ARBA00023315"/>
    </source>
</evidence>
<dbReference type="CDD" id="cd04301">
    <property type="entry name" value="NAT_SF"/>
    <property type="match status" value="1"/>
</dbReference>
<sequence length="188" mass="21841">MIRQATKNDFPYIFPILNQIFDEMELEPIKKMAATTFYQLMALGFEDPKFTFSYTHMWVATDEKDHPIGVLDMYSYDDQQQGSHNVIKKYQPKVGLPTTLTIFADDEALPHEWYIDSLAVAPKYWGNGIGQALLKIVPEIAHKNGYELISLNVDKDNPRAKRLYDYMGFKVISEMKIGDRSYYHMILN</sequence>
<dbReference type="Pfam" id="PF00583">
    <property type="entry name" value="Acetyltransf_1"/>
    <property type="match status" value="1"/>
</dbReference>
<protein>
    <submittedName>
        <fullName evidence="4">GNAT family acetyltransferase</fullName>
    </submittedName>
</protein>
<evidence type="ECO:0000313" key="4">
    <source>
        <dbReference type="EMBL" id="GBG04565.1"/>
    </source>
</evidence>
<keyword evidence="2" id="KW-0012">Acyltransferase</keyword>
<dbReference type="InterPro" id="IPR016181">
    <property type="entry name" value="Acyl_CoA_acyltransferase"/>
</dbReference>
<evidence type="ECO:0000313" key="5">
    <source>
        <dbReference type="Proteomes" id="UP000257317"/>
    </source>
</evidence>
<gene>
    <name evidence="4" type="ORF">LrDSM24759_04790</name>
</gene>
<reference evidence="5" key="1">
    <citation type="submission" date="2018-03" db="EMBL/GenBank/DDBJ databases">
        <title>New taxa in the Lactobacillus gasseri group.</title>
        <authorList>
            <person name="Tanizawa Y."/>
            <person name="Tohno M."/>
            <person name="Endo A."/>
            <person name="Arita M."/>
        </authorList>
    </citation>
    <scope>NUCLEOTIDE SEQUENCE [LARGE SCALE GENOMIC DNA]</scope>
    <source>
        <strain evidence="5">DSM 24759</strain>
    </source>
</reference>
<evidence type="ECO:0000256" key="1">
    <source>
        <dbReference type="ARBA" id="ARBA00022679"/>
    </source>
</evidence>
<organism evidence="4 5">
    <name type="scientific">Lactobacillus rodentium</name>
    <dbReference type="NCBI Taxonomy" id="947835"/>
    <lineage>
        <taxon>Bacteria</taxon>
        <taxon>Bacillati</taxon>
        <taxon>Bacillota</taxon>
        <taxon>Bacilli</taxon>
        <taxon>Lactobacillales</taxon>
        <taxon>Lactobacillaceae</taxon>
        <taxon>Lactobacillus</taxon>
    </lineage>
</organism>
<dbReference type="Proteomes" id="UP000257317">
    <property type="component" value="Unassembled WGS sequence"/>
</dbReference>
<dbReference type="OrthoDB" id="5319888at2"/>
<evidence type="ECO:0000259" key="3">
    <source>
        <dbReference type="PROSITE" id="PS51186"/>
    </source>
</evidence>
<dbReference type="Gene3D" id="3.40.630.30">
    <property type="match status" value="1"/>
</dbReference>
<dbReference type="PANTHER" id="PTHR10545:SF29">
    <property type="entry name" value="GH14572P-RELATED"/>
    <property type="match status" value="1"/>
</dbReference>
<accession>A0A2Z6TCP7</accession>
<dbReference type="EMBL" id="BFBY01000003">
    <property type="protein sequence ID" value="GBG04565.1"/>
    <property type="molecule type" value="Genomic_DNA"/>
</dbReference>
<dbReference type="InterPro" id="IPR000182">
    <property type="entry name" value="GNAT_dom"/>
</dbReference>
<keyword evidence="1 4" id="KW-0808">Transferase</keyword>
<feature type="domain" description="N-acetyltransferase" evidence="3">
    <location>
        <begin position="1"/>
        <end position="188"/>
    </location>
</feature>
<comment type="caution">
    <text evidence="4">The sequence shown here is derived from an EMBL/GenBank/DDBJ whole genome shotgun (WGS) entry which is preliminary data.</text>
</comment>
<keyword evidence="5" id="KW-1185">Reference proteome</keyword>
<dbReference type="RefSeq" id="WP_117117915.1">
    <property type="nucleotide sequence ID" value="NZ_BFBY01000003.1"/>
</dbReference>
<dbReference type="PANTHER" id="PTHR10545">
    <property type="entry name" value="DIAMINE N-ACETYLTRANSFERASE"/>
    <property type="match status" value="1"/>
</dbReference>
<dbReference type="AlphaFoldDB" id="A0A2Z6TCP7"/>
<dbReference type="SUPFAM" id="SSF55729">
    <property type="entry name" value="Acyl-CoA N-acyltransferases (Nat)"/>
    <property type="match status" value="1"/>
</dbReference>
<proteinExistence type="predicted"/>